<reference evidence="6" key="1">
    <citation type="journal article" date="2019" name="Int. J. Syst. Evol. Microbiol.">
        <title>The Global Catalogue of Microorganisms (GCM) 10K type strain sequencing project: providing services to taxonomists for standard genome sequencing and annotation.</title>
        <authorList>
            <consortium name="The Broad Institute Genomics Platform"/>
            <consortium name="The Broad Institute Genome Sequencing Center for Infectious Disease"/>
            <person name="Wu L."/>
            <person name="Ma J."/>
        </authorList>
    </citation>
    <scope>NUCLEOTIDE SEQUENCE [LARGE SCALE GENOMIC DNA]</scope>
    <source>
        <strain evidence="6">JCM 18537</strain>
    </source>
</reference>
<organism evidence="5 6">
    <name type="scientific">Microbacterium gilvum</name>
    <dbReference type="NCBI Taxonomy" id="1336204"/>
    <lineage>
        <taxon>Bacteria</taxon>
        <taxon>Bacillati</taxon>
        <taxon>Actinomycetota</taxon>
        <taxon>Actinomycetes</taxon>
        <taxon>Micrococcales</taxon>
        <taxon>Microbacteriaceae</taxon>
        <taxon>Microbacterium</taxon>
    </lineage>
</organism>
<dbReference type="PRINTS" id="PR00598">
    <property type="entry name" value="HTHMARR"/>
</dbReference>
<feature type="domain" description="HTH marR-type" evidence="4">
    <location>
        <begin position="8"/>
        <end position="138"/>
    </location>
</feature>
<dbReference type="InterPro" id="IPR023187">
    <property type="entry name" value="Tscrpt_reg_MarR-type_CS"/>
</dbReference>
<dbReference type="PANTHER" id="PTHR33164">
    <property type="entry name" value="TRANSCRIPTIONAL REGULATOR, MARR FAMILY"/>
    <property type="match status" value="1"/>
</dbReference>
<dbReference type="PANTHER" id="PTHR33164:SF57">
    <property type="entry name" value="MARR-FAMILY TRANSCRIPTIONAL REGULATOR"/>
    <property type="match status" value="1"/>
</dbReference>
<dbReference type="EMBL" id="BAABKO010000003">
    <property type="protein sequence ID" value="GAA4775402.1"/>
    <property type="molecule type" value="Genomic_DNA"/>
</dbReference>
<dbReference type="InterPro" id="IPR011991">
    <property type="entry name" value="ArsR-like_HTH"/>
</dbReference>
<gene>
    <name evidence="5" type="ORF">GCM10023351_19880</name>
</gene>
<dbReference type="RefSeq" id="WP_345438665.1">
    <property type="nucleotide sequence ID" value="NZ_BAABKO010000003.1"/>
</dbReference>
<dbReference type="CDD" id="cd00090">
    <property type="entry name" value="HTH_ARSR"/>
    <property type="match status" value="1"/>
</dbReference>
<dbReference type="InterPro" id="IPR039422">
    <property type="entry name" value="MarR/SlyA-like"/>
</dbReference>
<keyword evidence="2" id="KW-0238">DNA-binding</keyword>
<keyword evidence="1" id="KW-0805">Transcription regulation</keyword>
<accession>A0ABP9A7M7</accession>
<name>A0ABP9A7M7_9MICO</name>
<evidence type="ECO:0000313" key="5">
    <source>
        <dbReference type="EMBL" id="GAA4775402.1"/>
    </source>
</evidence>
<proteinExistence type="predicted"/>
<dbReference type="InterPro" id="IPR036390">
    <property type="entry name" value="WH_DNA-bd_sf"/>
</dbReference>
<sequence>MSPHDADLAALADAVLTLAREIELRMAEEADVVALTATARMVLRHVHHRDGASPSDIGERLGIKRPNVSEALRQLERAGLVTRDHPTGDRRGVVVRATPLADENLARLREVWARTLAPARGMALDAAVLSHSLGDLADAAADARTGRA</sequence>
<dbReference type="Proteomes" id="UP001501645">
    <property type="component" value="Unassembled WGS sequence"/>
</dbReference>
<comment type="caution">
    <text evidence="5">The sequence shown here is derived from an EMBL/GenBank/DDBJ whole genome shotgun (WGS) entry which is preliminary data.</text>
</comment>
<dbReference type="Pfam" id="PF01047">
    <property type="entry name" value="MarR"/>
    <property type="match status" value="1"/>
</dbReference>
<protein>
    <recommendedName>
        <fullName evidence="4">HTH marR-type domain-containing protein</fullName>
    </recommendedName>
</protein>
<keyword evidence="6" id="KW-1185">Reference proteome</keyword>
<evidence type="ECO:0000313" key="6">
    <source>
        <dbReference type="Proteomes" id="UP001501645"/>
    </source>
</evidence>
<evidence type="ECO:0000256" key="1">
    <source>
        <dbReference type="ARBA" id="ARBA00023015"/>
    </source>
</evidence>
<dbReference type="InterPro" id="IPR000835">
    <property type="entry name" value="HTH_MarR-typ"/>
</dbReference>
<keyword evidence="3" id="KW-0804">Transcription</keyword>
<evidence type="ECO:0000259" key="4">
    <source>
        <dbReference type="PROSITE" id="PS50995"/>
    </source>
</evidence>
<dbReference type="PROSITE" id="PS50995">
    <property type="entry name" value="HTH_MARR_2"/>
    <property type="match status" value="1"/>
</dbReference>
<dbReference type="Gene3D" id="1.10.10.10">
    <property type="entry name" value="Winged helix-like DNA-binding domain superfamily/Winged helix DNA-binding domain"/>
    <property type="match status" value="1"/>
</dbReference>
<dbReference type="SUPFAM" id="SSF46785">
    <property type="entry name" value="Winged helix' DNA-binding domain"/>
    <property type="match status" value="1"/>
</dbReference>
<evidence type="ECO:0000256" key="2">
    <source>
        <dbReference type="ARBA" id="ARBA00023125"/>
    </source>
</evidence>
<dbReference type="PROSITE" id="PS01117">
    <property type="entry name" value="HTH_MARR_1"/>
    <property type="match status" value="1"/>
</dbReference>
<evidence type="ECO:0000256" key="3">
    <source>
        <dbReference type="ARBA" id="ARBA00023163"/>
    </source>
</evidence>
<dbReference type="InterPro" id="IPR036388">
    <property type="entry name" value="WH-like_DNA-bd_sf"/>
</dbReference>
<dbReference type="SMART" id="SM00347">
    <property type="entry name" value="HTH_MARR"/>
    <property type="match status" value="1"/>
</dbReference>